<sequence length="33" mass="3842">MDNSLRKVTAQIRRDTWMKNISDHNASGLINKQ</sequence>
<keyword evidence="2" id="KW-1185">Reference proteome</keyword>
<evidence type="ECO:0000313" key="1">
    <source>
        <dbReference type="EMBL" id="MBM7562628.1"/>
    </source>
</evidence>
<dbReference type="Proteomes" id="UP000767854">
    <property type="component" value="Unassembled WGS sequence"/>
</dbReference>
<reference evidence="1 2" key="1">
    <citation type="submission" date="2021-01" db="EMBL/GenBank/DDBJ databases">
        <title>Genomic Encyclopedia of Type Strains, Phase IV (KMG-IV): sequencing the most valuable type-strain genomes for metagenomic binning, comparative biology and taxonomic classification.</title>
        <authorList>
            <person name="Goeker M."/>
        </authorList>
    </citation>
    <scope>NUCLEOTIDE SEQUENCE [LARGE SCALE GENOMIC DNA]</scope>
    <source>
        <strain evidence="1 2">DSM 24436</strain>
    </source>
</reference>
<name>A0ABS2MT84_9FIRM</name>
<gene>
    <name evidence="1" type="ORF">JOC49_002189</name>
</gene>
<accession>A0ABS2MT84</accession>
<organism evidence="1 2">
    <name type="scientific">Fusibacter tunisiensis</name>
    <dbReference type="NCBI Taxonomy" id="1008308"/>
    <lineage>
        <taxon>Bacteria</taxon>
        <taxon>Bacillati</taxon>
        <taxon>Bacillota</taxon>
        <taxon>Clostridia</taxon>
        <taxon>Eubacteriales</taxon>
        <taxon>Eubacteriales Family XII. Incertae Sedis</taxon>
        <taxon>Fusibacter</taxon>
    </lineage>
</organism>
<dbReference type="EMBL" id="JAFBDT010000024">
    <property type="protein sequence ID" value="MBM7562628.1"/>
    <property type="molecule type" value="Genomic_DNA"/>
</dbReference>
<proteinExistence type="predicted"/>
<protein>
    <submittedName>
        <fullName evidence="1">Uncharacterized protein</fullName>
    </submittedName>
</protein>
<evidence type="ECO:0000313" key="2">
    <source>
        <dbReference type="Proteomes" id="UP000767854"/>
    </source>
</evidence>
<comment type="caution">
    <text evidence="1">The sequence shown here is derived from an EMBL/GenBank/DDBJ whole genome shotgun (WGS) entry which is preliminary data.</text>
</comment>